<feature type="region of interest" description="Disordered" evidence="1">
    <location>
        <begin position="635"/>
        <end position="672"/>
    </location>
</feature>
<dbReference type="Ensembl" id="ENSHCOT00000026055.1">
    <property type="protein sequence ID" value="ENSHCOP00000010062.1"/>
    <property type="gene ID" value="ENSHCOG00000012614.1"/>
</dbReference>
<feature type="region of interest" description="Disordered" evidence="1">
    <location>
        <begin position="436"/>
        <end position="456"/>
    </location>
</feature>
<evidence type="ECO:0000313" key="3">
    <source>
        <dbReference type="Proteomes" id="UP000264820"/>
    </source>
</evidence>
<feature type="region of interest" description="Disordered" evidence="1">
    <location>
        <begin position="231"/>
        <end position="266"/>
    </location>
</feature>
<feature type="compositionally biased region" description="Basic residues" evidence="1">
    <location>
        <begin position="170"/>
        <end position="183"/>
    </location>
</feature>
<evidence type="ECO:0008006" key="4">
    <source>
        <dbReference type="Google" id="ProtNLM"/>
    </source>
</evidence>
<accession>A0A3Q2XZY1</accession>
<name>A0A3Q2XZY1_HIPCM</name>
<dbReference type="GO" id="GO:0005634">
    <property type="term" value="C:nucleus"/>
    <property type="evidence" value="ECO:0007669"/>
    <property type="project" value="TreeGrafter"/>
</dbReference>
<dbReference type="AlphaFoldDB" id="A0A3Q2XZY1"/>
<dbReference type="STRING" id="109280.ENSHCOP00000010062"/>
<feature type="region of interest" description="Disordered" evidence="1">
    <location>
        <begin position="164"/>
        <end position="217"/>
    </location>
</feature>
<feature type="compositionally biased region" description="Basic and acidic residues" evidence="1">
    <location>
        <begin position="231"/>
        <end position="255"/>
    </location>
</feature>
<evidence type="ECO:0000256" key="1">
    <source>
        <dbReference type="SAM" id="MobiDB-lite"/>
    </source>
</evidence>
<dbReference type="GeneTree" id="ENSGT00940000169508"/>
<dbReference type="GO" id="GO:0006355">
    <property type="term" value="P:regulation of DNA-templated transcription"/>
    <property type="evidence" value="ECO:0007669"/>
    <property type="project" value="InterPro"/>
</dbReference>
<organism evidence="2 3">
    <name type="scientific">Hippocampus comes</name>
    <name type="common">Tiger tail seahorse</name>
    <dbReference type="NCBI Taxonomy" id="109280"/>
    <lineage>
        <taxon>Eukaryota</taxon>
        <taxon>Metazoa</taxon>
        <taxon>Chordata</taxon>
        <taxon>Craniata</taxon>
        <taxon>Vertebrata</taxon>
        <taxon>Euteleostomi</taxon>
        <taxon>Actinopterygii</taxon>
        <taxon>Neopterygii</taxon>
        <taxon>Teleostei</taxon>
        <taxon>Neoteleostei</taxon>
        <taxon>Acanthomorphata</taxon>
        <taxon>Syngnathiaria</taxon>
        <taxon>Syngnathiformes</taxon>
        <taxon>Syngnathoidei</taxon>
        <taxon>Syngnathidae</taxon>
        <taxon>Hippocampus</taxon>
    </lineage>
</organism>
<feature type="compositionally biased region" description="Polar residues" evidence="1">
    <location>
        <begin position="468"/>
        <end position="481"/>
    </location>
</feature>
<feature type="region of interest" description="Disordered" evidence="1">
    <location>
        <begin position="558"/>
        <end position="609"/>
    </location>
</feature>
<dbReference type="GO" id="GO:0014850">
    <property type="term" value="P:response to muscle activity"/>
    <property type="evidence" value="ECO:0007669"/>
    <property type="project" value="TreeGrafter"/>
</dbReference>
<sequence length="920" mass="103103">MDDLDHSMRIAEEVWSNFCQESEECCVPQPLLACPEGLRCSDRSVPATQSPQSLEENRTTCVKLELIQDVIEEDTAEDNKAQICNDTGIPFLSQEVHVTEERIPEETQKSIVQTPEVNDVARSLPTERETKVRCLAQAGSEFPPREEKERWFVTLLLNDSPVSRRASATPRKKKAQLKKKWCRPRREPQHNESAVNKNINATPNQNRSEERVGQKTSCGSVQNICMETRHDGDIERNDRKRPLRGEDITQDREDGTIQDIQQNRQERTLHVDIVQSKKDETLYDGDRTTHQDDSMRQDKIEATLNGDERTQTKSKRAFCVDHTTRQDNVEERLQGDDMAQNNKEGALHDDGALQNDTEGTPHDIFHLERVDSDEFVDSVEFFTFPSSGSEIYLSASESVAQDLFEEDSVENQPREFPSYTSSSLLLLPHNCDPIQSSGARSLQAKESDDNGGGSDKVFVEPTWAFSPLTSQRGATPPAESSTHQKADLPRVQTEPHLTACGVDGPRSVPDVIITPVADGPEAYAQAAGRAPCVFAISAFWDEMEKLTINDILQLRMARSPPSTETSDVPSQSGSLVDPDELHLTDGGLTDVSDAADSDYFTQPDDSKVDRSSWDFSVCDFEDDYWQFLGMSRNASPDLSCKTQREEEEEERSTGIQTPVPVEDSARQNPMPRAMMKNKSVQNIRALNTDDLSLQSHLHNDEKKSKRDSLGSIVAAPLQGDDLEFSPESFITEETGNRNVIFVYDPEGTSHAPGYNDMICTCEHKMFLPTQSHNWKPIPIFSCSHPTVRELPLLKRNDPFFSVDFLEEDVISPVRIVSRALRVAESQSGRSLLPFGKIRFQDKGSIWYRRSDGWELPTQSEEGVRVGVLSALQQSDMCLVCIAFASWVLASSDPESADAWKAAVLANVSALSAIQYLRQTK</sequence>
<dbReference type="GO" id="GO:0005737">
    <property type="term" value="C:cytoplasm"/>
    <property type="evidence" value="ECO:0007669"/>
    <property type="project" value="TreeGrafter"/>
</dbReference>
<dbReference type="PANTHER" id="PTHR47282">
    <property type="entry name" value="PGC-1 AND ERR-INDUCED REGULATOR IN MUSCLE PROTEIN 1"/>
    <property type="match status" value="1"/>
</dbReference>
<feature type="compositionally biased region" description="Polar residues" evidence="1">
    <location>
        <begin position="191"/>
        <end position="206"/>
    </location>
</feature>
<feature type="region of interest" description="Disordered" evidence="1">
    <location>
        <begin position="468"/>
        <end position="489"/>
    </location>
</feature>
<feature type="compositionally biased region" description="Polar residues" evidence="1">
    <location>
        <begin position="560"/>
        <end position="574"/>
    </location>
</feature>
<dbReference type="Proteomes" id="UP000264820">
    <property type="component" value="Unplaced"/>
</dbReference>
<keyword evidence="3" id="KW-1185">Reference proteome</keyword>
<evidence type="ECO:0000313" key="2">
    <source>
        <dbReference type="Ensembl" id="ENSHCOP00000010062.1"/>
    </source>
</evidence>
<dbReference type="InterPro" id="IPR043442">
    <property type="entry name" value="Perm1"/>
</dbReference>
<dbReference type="PANTHER" id="PTHR47282:SF1">
    <property type="entry name" value="PGC-1 AND ERR-INDUCED REGULATOR IN MUSCLE PROTEIN 1"/>
    <property type="match status" value="1"/>
</dbReference>
<reference evidence="2" key="1">
    <citation type="submission" date="2025-08" db="UniProtKB">
        <authorList>
            <consortium name="Ensembl"/>
        </authorList>
    </citation>
    <scope>IDENTIFICATION</scope>
</reference>
<proteinExistence type="predicted"/>
<protein>
    <recommendedName>
        <fullName evidence="4">PGC-1 and ERR-induced regulator in muscle protein 1</fullName>
    </recommendedName>
</protein>
<reference evidence="2" key="2">
    <citation type="submission" date="2025-09" db="UniProtKB">
        <authorList>
            <consortium name="Ensembl"/>
        </authorList>
    </citation>
    <scope>IDENTIFICATION</scope>
</reference>